<dbReference type="InterPro" id="IPR007329">
    <property type="entry name" value="FMN-bd"/>
</dbReference>
<evidence type="ECO:0000313" key="19">
    <source>
        <dbReference type="EMBL" id="RMA81155.1"/>
    </source>
</evidence>
<keyword evidence="6 16" id="KW-0288">FMN</keyword>
<keyword evidence="10 16" id="KW-0520">NAD</keyword>
<dbReference type="PIRSF" id="PIRSF009437">
    <property type="entry name" value="NQR-1_subunit_C"/>
    <property type="match status" value="1"/>
</dbReference>
<evidence type="ECO:0000256" key="5">
    <source>
        <dbReference type="ARBA" id="ARBA00022630"/>
    </source>
</evidence>
<dbReference type="PANTHER" id="PTHR37838:SF1">
    <property type="entry name" value="NA(+)-TRANSLOCATING NADH-QUINONE REDUCTASE SUBUNIT C"/>
    <property type="match status" value="1"/>
</dbReference>
<feature type="domain" description="FMN-binding" evidence="18">
    <location>
        <begin position="141"/>
        <end position="237"/>
    </location>
</feature>
<dbReference type="Pfam" id="PF04205">
    <property type="entry name" value="FMN_bind"/>
    <property type="match status" value="1"/>
</dbReference>
<evidence type="ECO:0000256" key="16">
    <source>
        <dbReference type="HAMAP-Rule" id="MF_00427"/>
    </source>
</evidence>
<evidence type="ECO:0000256" key="1">
    <source>
        <dbReference type="ARBA" id="ARBA00022448"/>
    </source>
</evidence>
<keyword evidence="5 16" id="KW-0285">Flavoprotein</keyword>
<evidence type="ECO:0000256" key="8">
    <source>
        <dbReference type="ARBA" id="ARBA00022967"/>
    </source>
</evidence>
<dbReference type="Proteomes" id="UP000267187">
    <property type="component" value="Unassembled WGS sequence"/>
</dbReference>
<dbReference type="GO" id="GO:0010181">
    <property type="term" value="F:FMN binding"/>
    <property type="evidence" value="ECO:0007669"/>
    <property type="project" value="UniProtKB-UniRule"/>
</dbReference>
<dbReference type="NCBIfam" id="TIGR01938">
    <property type="entry name" value="nqrC"/>
    <property type="match status" value="1"/>
</dbReference>
<dbReference type="SMART" id="SM00900">
    <property type="entry name" value="FMN_bind"/>
    <property type="match status" value="1"/>
</dbReference>
<comment type="subunit">
    <text evidence="16 17">Composed of six subunits; NqrA, NqrB, NqrC, NqrD, NqrE and NqrF.</text>
</comment>
<dbReference type="EMBL" id="REFJ01000002">
    <property type="protein sequence ID" value="RMA81155.1"/>
    <property type="molecule type" value="Genomic_DNA"/>
</dbReference>
<dbReference type="OrthoDB" id="9786835at2"/>
<dbReference type="InterPro" id="IPR010204">
    <property type="entry name" value="NqrC"/>
</dbReference>
<evidence type="ECO:0000313" key="20">
    <source>
        <dbReference type="Proteomes" id="UP000267187"/>
    </source>
</evidence>
<gene>
    <name evidence="16" type="primary">nqrC</name>
    <name evidence="19" type="ORF">DFR27_0953</name>
</gene>
<keyword evidence="3" id="KW-0997">Cell inner membrane</keyword>
<evidence type="ECO:0000256" key="6">
    <source>
        <dbReference type="ARBA" id="ARBA00022643"/>
    </source>
</evidence>
<name>A0A3M0AFB1_9GAMM</name>
<dbReference type="EC" id="7.2.1.1" evidence="16 17"/>
<evidence type="ECO:0000256" key="14">
    <source>
        <dbReference type="ARBA" id="ARBA00023136"/>
    </source>
</evidence>
<keyword evidence="9 16" id="KW-1133">Transmembrane helix</keyword>
<evidence type="ECO:0000256" key="4">
    <source>
        <dbReference type="ARBA" id="ARBA00022553"/>
    </source>
</evidence>
<comment type="caution">
    <text evidence="19">The sequence shown here is derived from an EMBL/GenBank/DDBJ whole genome shotgun (WGS) entry which is preliminary data.</text>
</comment>
<evidence type="ECO:0000256" key="10">
    <source>
        <dbReference type="ARBA" id="ARBA00023027"/>
    </source>
</evidence>
<accession>A0A3M0AFB1</accession>
<comment type="similarity">
    <text evidence="16 17">Belongs to the NqrC family.</text>
</comment>
<evidence type="ECO:0000256" key="13">
    <source>
        <dbReference type="ARBA" id="ARBA00023075"/>
    </source>
</evidence>
<keyword evidence="14 16" id="KW-0472">Membrane</keyword>
<comment type="cofactor">
    <cofactor evidence="16 17">
        <name>FMN</name>
        <dbReference type="ChEBI" id="CHEBI:58210"/>
    </cofactor>
</comment>
<evidence type="ECO:0000256" key="7">
    <source>
        <dbReference type="ARBA" id="ARBA00022692"/>
    </source>
</evidence>
<sequence length="251" mass="27306">MANKESTARTFIVAILLCLVCGIFVAAAAVVLKPLQETNAQENLQRNVLLAADAYDDSKSVAEQWGSVEERFVDINAGTFTEAPVGYDLNKVLKDDAQSVVIERSEDPAGIGRRENLTRVYIFSDENGDISRIVLPVRGKGLWSTMWGFLALENDFNTVAGFTFYEHGETPGLGGEVDNPRWKAQWPGKTLYNSNNELQLSVTKAGQAGEGQIDGLSGATLTTNGIDGTIEYWLGENGYFAFLQNLKAGDA</sequence>
<comment type="catalytic activity">
    <reaction evidence="16 17">
        <text>a ubiquinone + n Na(+)(in) + NADH + H(+) = a ubiquinol + n Na(+)(out) + NAD(+)</text>
        <dbReference type="Rhea" id="RHEA:47748"/>
        <dbReference type="Rhea" id="RHEA-COMP:9565"/>
        <dbReference type="Rhea" id="RHEA-COMP:9566"/>
        <dbReference type="ChEBI" id="CHEBI:15378"/>
        <dbReference type="ChEBI" id="CHEBI:16389"/>
        <dbReference type="ChEBI" id="CHEBI:17976"/>
        <dbReference type="ChEBI" id="CHEBI:29101"/>
        <dbReference type="ChEBI" id="CHEBI:57540"/>
        <dbReference type="ChEBI" id="CHEBI:57945"/>
        <dbReference type="EC" id="7.2.1.1"/>
    </reaction>
</comment>
<keyword evidence="15 16" id="KW-0739">Sodium transport</keyword>
<dbReference type="NCBIfam" id="NF003749">
    <property type="entry name" value="PRK05346.1-5"/>
    <property type="match status" value="1"/>
</dbReference>
<dbReference type="HAMAP" id="MF_00427">
    <property type="entry name" value="NqrC"/>
    <property type="match status" value="1"/>
</dbReference>
<keyword evidence="20" id="KW-1185">Reference proteome</keyword>
<dbReference type="PANTHER" id="PTHR37838">
    <property type="entry name" value="NA(+)-TRANSLOCATING NADH-QUINONE REDUCTASE SUBUNIT C"/>
    <property type="match status" value="1"/>
</dbReference>
<keyword evidence="8 16" id="KW-1278">Translocase</keyword>
<keyword evidence="11 16" id="KW-0915">Sodium</keyword>
<comment type="function">
    <text evidence="16">NQR complex catalyzes the reduction of ubiquinone-1 to ubiquinol by two successive reactions, coupled with the transport of Na(+) ions from the cytoplasm to the periplasm. NqrA to NqrE are probably involved in the second step, the conversion of ubisemiquinone to ubiquinol.</text>
</comment>
<dbReference type="RefSeq" id="WP_121876312.1">
    <property type="nucleotide sequence ID" value="NZ_REFJ01000002.1"/>
</dbReference>
<organism evidence="19 20">
    <name type="scientific">Umboniibacter marinipuniceus</name>
    <dbReference type="NCBI Taxonomy" id="569599"/>
    <lineage>
        <taxon>Bacteria</taxon>
        <taxon>Pseudomonadati</taxon>
        <taxon>Pseudomonadota</taxon>
        <taxon>Gammaproteobacteria</taxon>
        <taxon>Cellvibrionales</taxon>
        <taxon>Cellvibrionaceae</taxon>
        <taxon>Umboniibacter</taxon>
    </lineage>
</organism>
<evidence type="ECO:0000256" key="15">
    <source>
        <dbReference type="ARBA" id="ARBA00023201"/>
    </source>
</evidence>
<proteinExistence type="inferred from homology"/>
<feature type="modified residue" description="FMN phosphoryl threonine" evidence="16">
    <location>
        <position position="220"/>
    </location>
</feature>
<dbReference type="AlphaFoldDB" id="A0A3M0AFB1"/>
<evidence type="ECO:0000256" key="11">
    <source>
        <dbReference type="ARBA" id="ARBA00023053"/>
    </source>
</evidence>
<evidence type="ECO:0000256" key="3">
    <source>
        <dbReference type="ARBA" id="ARBA00022519"/>
    </source>
</evidence>
<comment type="caution">
    <text evidence="16">Lacks conserved residue(s) required for the propagation of feature annotation.</text>
</comment>
<reference evidence="19 20" key="1">
    <citation type="submission" date="2018-10" db="EMBL/GenBank/DDBJ databases">
        <title>Genomic Encyclopedia of Type Strains, Phase IV (KMG-IV): sequencing the most valuable type-strain genomes for metagenomic binning, comparative biology and taxonomic classification.</title>
        <authorList>
            <person name="Goeker M."/>
        </authorList>
    </citation>
    <scope>NUCLEOTIDE SEQUENCE [LARGE SCALE GENOMIC DNA]</scope>
    <source>
        <strain evidence="19 20">DSM 25080</strain>
    </source>
</reference>
<dbReference type="GO" id="GO:0005886">
    <property type="term" value="C:plasma membrane"/>
    <property type="evidence" value="ECO:0007669"/>
    <property type="project" value="UniProtKB-SubCell"/>
</dbReference>
<keyword evidence="7 16" id="KW-0812">Transmembrane</keyword>
<keyword evidence="4 16" id="KW-0597">Phosphoprotein</keyword>
<evidence type="ECO:0000259" key="18">
    <source>
        <dbReference type="SMART" id="SM00900"/>
    </source>
</evidence>
<keyword evidence="12 16" id="KW-0406">Ion transport</keyword>
<dbReference type="GO" id="GO:0006814">
    <property type="term" value="P:sodium ion transport"/>
    <property type="evidence" value="ECO:0007669"/>
    <property type="project" value="UniProtKB-UniRule"/>
</dbReference>
<keyword evidence="13 16" id="KW-0830">Ubiquinone</keyword>
<evidence type="ECO:0000256" key="2">
    <source>
        <dbReference type="ARBA" id="ARBA00022475"/>
    </source>
</evidence>
<evidence type="ECO:0000256" key="9">
    <source>
        <dbReference type="ARBA" id="ARBA00022989"/>
    </source>
</evidence>
<comment type="subcellular location">
    <subcellularLocation>
        <location evidence="16">Cell membrane</location>
        <topology evidence="16">Single-pass membrane protein</topology>
    </subcellularLocation>
</comment>
<evidence type="ECO:0000256" key="17">
    <source>
        <dbReference type="PIRNR" id="PIRNR009437"/>
    </source>
</evidence>
<keyword evidence="2 16" id="KW-1003">Cell membrane</keyword>
<dbReference type="GO" id="GO:0016655">
    <property type="term" value="F:oxidoreductase activity, acting on NAD(P)H, quinone or similar compound as acceptor"/>
    <property type="evidence" value="ECO:0007669"/>
    <property type="project" value="UniProtKB-UniRule"/>
</dbReference>
<evidence type="ECO:0000256" key="12">
    <source>
        <dbReference type="ARBA" id="ARBA00023065"/>
    </source>
</evidence>
<keyword evidence="1 16" id="KW-0813">Transport</keyword>
<protein>
    <recommendedName>
        <fullName evidence="16 17">Na(+)-translocating NADH-quinone reductase subunit C</fullName>
        <shortName evidence="16 17">Na(+)-NQR subunit C</shortName>
        <shortName evidence="16 17">Na(+)-translocating NQR subunit C</shortName>
        <ecNumber evidence="16 17">7.2.1.1</ecNumber>
    </recommendedName>
    <alternativeName>
        <fullName evidence="16 17">NQR complex subunit C</fullName>
    </alternativeName>
    <alternativeName>
        <fullName evidence="16 17">NQR-1 subunit C</fullName>
    </alternativeName>
</protein>